<dbReference type="RefSeq" id="WP_052723363.1">
    <property type="nucleotide sequence ID" value="NZ_CP009517.1"/>
</dbReference>
<dbReference type="Gene3D" id="1.10.579.10">
    <property type="entry name" value="DNA Cyclobutane Dipyrimidine Photolyase, subunit A, domain 3"/>
    <property type="match status" value="1"/>
</dbReference>
<dbReference type="Proteomes" id="UP000033066">
    <property type="component" value="Chromosome"/>
</dbReference>
<dbReference type="HOGENOM" id="CLU_031632_1_0_2"/>
<dbReference type="Pfam" id="PF04244">
    <property type="entry name" value="DPRP"/>
    <property type="match status" value="1"/>
</dbReference>
<dbReference type="Gene3D" id="1.10.10.1710">
    <property type="entry name" value="Deoxyribodipyrimidine photolyase-related"/>
    <property type="match status" value="1"/>
</dbReference>
<dbReference type="InterPro" id="IPR052551">
    <property type="entry name" value="UV-DNA_repair_photolyase"/>
</dbReference>
<dbReference type="GeneID" id="24789504"/>
<gene>
    <name evidence="2" type="ORF">MSBR3_1939</name>
</gene>
<proteinExistence type="predicted"/>
<dbReference type="SUPFAM" id="SSF48173">
    <property type="entry name" value="Cryptochrome/photolyase FAD-binding domain"/>
    <property type="match status" value="1"/>
</dbReference>
<dbReference type="Gene3D" id="1.25.40.80">
    <property type="match status" value="1"/>
</dbReference>
<dbReference type="PANTHER" id="PTHR38657:SF1">
    <property type="entry name" value="SLR1343 PROTEIN"/>
    <property type="match status" value="1"/>
</dbReference>
<dbReference type="InterPro" id="IPR007357">
    <property type="entry name" value="PhrB-like"/>
</dbReference>
<dbReference type="Gene3D" id="3.40.50.620">
    <property type="entry name" value="HUPs"/>
    <property type="match status" value="1"/>
</dbReference>
<organism evidence="2 3">
    <name type="scientific">Methanosarcina barkeri 3</name>
    <dbReference type="NCBI Taxonomy" id="1434107"/>
    <lineage>
        <taxon>Archaea</taxon>
        <taxon>Methanobacteriati</taxon>
        <taxon>Methanobacteriota</taxon>
        <taxon>Stenosarchaea group</taxon>
        <taxon>Methanomicrobia</taxon>
        <taxon>Methanosarcinales</taxon>
        <taxon>Methanosarcinaceae</taxon>
        <taxon>Methanosarcina</taxon>
    </lineage>
</organism>
<dbReference type="Pfam" id="PF03441">
    <property type="entry name" value="FAD_binding_7"/>
    <property type="match status" value="1"/>
</dbReference>
<evidence type="ECO:0000259" key="1">
    <source>
        <dbReference type="Pfam" id="PF03441"/>
    </source>
</evidence>
<dbReference type="InterPro" id="IPR005101">
    <property type="entry name" value="Cryptochr/Photolyase_FAD-bd"/>
</dbReference>
<dbReference type="AlphaFoldDB" id="A0A0E3SM81"/>
<evidence type="ECO:0000313" key="2">
    <source>
        <dbReference type="EMBL" id="AKB82517.1"/>
    </source>
</evidence>
<dbReference type="InterPro" id="IPR036134">
    <property type="entry name" value="Crypto/Photolyase_FAD-like_sf"/>
</dbReference>
<dbReference type="KEGG" id="mbak:MSBR3_1939"/>
<dbReference type="OrthoDB" id="371734at2157"/>
<dbReference type="InterPro" id="IPR014729">
    <property type="entry name" value="Rossmann-like_a/b/a_fold"/>
</dbReference>
<feature type="domain" description="Cryptochrome/DNA photolyase FAD-binding" evidence="1">
    <location>
        <begin position="371"/>
        <end position="433"/>
    </location>
</feature>
<keyword evidence="3" id="KW-1185">Reference proteome</keyword>
<evidence type="ECO:0000313" key="3">
    <source>
        <dbReference type="Proteomes" id="UP000033066"/>
    </source>
</evidence>
<dbReference type="EMBL" id="CP009517">
    <property type="protein sequence ID" value="AKB82517.1"/>
    <property type="molecule type" value="Genomic_DNA"/>
</dbReference>
<dbReference type="PANTHER" id="PTHR38657">
    <property type="entry name" value="SLR1343 PROTEIN"/>
    <property type="match status" value="1"/>
</dbReference>
<accession>A0A0E3SM81</accession>
<protein>
    <submittedName>
        <fullName evidence="2">Photolyase protein family</fullName>
    </submittedName>
</protein>
<dbReference type="PATRIC" id="fig|1434107.4.peg.2487"/>
<dbReference type="STRING" id="1434107.MSBR3_1939"/>
<sequence>MDQVRTGKKVYTESGKGRGSYEKLALVPGSCLYSSLIGLKPDEKTLFFMAEDPGLCTHYTFHKLKLVFVLSAMRSYRDWLSNQYNLVYWELPAIDAPYYNKRLDEKENLSYEVKLKSVLKDYSIPKIVSYDIEDSFFRDRIRNFCAQNNIKLEIVDSPGFLTPVETFRRYRKNRKKLRFNDFYIWQRKRLKILLTDDGLPLGGKWNFDQENRESIPRDLKIPTVRAAPRTQHTEDVIAIVDKLFSSNPGKSSEFYLPTTRKDAFTWLDSFLKERFFYWGPYEDALASNEPFLYHSVLSAIMNFGLLTPQEVIEKTIEYYEKYYAGGNNENTFPFSSLEGFVRQIIGWREFMRGMYHTSDIKGNFFGHERKLDSRWYTGEVGVEPVDITIRQIQKYGYAHHIQRLMVLGNFMLLCEIHPDEVYRWFMEFFVDSTEWVMVPNVYGMSQFADGGTFATKPYISGSAYLMKMGDYERGEWNDIWDALFWSFIDKKRDFLLKNYRTALLVSTWDKMREDKRNKLRDIAANFLEKIDSHEKRDSV</sequence>
<reference evidence="2" key="1">
    <citation type="submission" date="2014-07" db="EMBL/GenBank/DDBJ databases">
        <title>Methanogenic archaea and the global carbon cycle.</title>
        <authorList>
            <person name="Henriksen J.R."/>
            <person name="Luke J."/>
            <person name="Reinhart S."/>
            <person name="Benedict M.N."/>
            <person name="Youngblut N.D."/>
            <person name="Metcalf M.E."/>
            <person name="Whitaker R.J."/>
            <person name="Metcalf W.W."/>
        </authorList>
    </citation>
    <scope>NUCLEOTIDE SEQUENCE [LARGE SCALE GENOMIC DNA]</scope>
    <source>
        <strain evidence="2">3</strain>
    </source>
</reference>
<name>A0A0E3SM81_METBA</name>
<dbReference type="GO" id="GO:0016829">
    <property type="term" value="F:lyase activity"/>
    <property type="evidence" value="ECO:0007669"/>
    <property type="project" value="UniProtKB-KW"/>
</dbReference>